<feature type="binding site" evidence="5">
    <location>
        <position position="66"/>
    </location>
    <ligand>
        <name>substrate</name>
    </ligand>
</feature>
<evidence type="ECO:0000259" key="6">
    <source>
        <dbReference type="Pfam" id="PF02826"/>
    </source>
</evidence>
<dbReference type="Proteomes" id="UP000324194">
    <property type="component" value="Chromosome 1"/>
</dbReference>
<comment type="similarity">
    <text evidence="5">Belongs to the D-isomer specific 2-hydroxyacid dehydrogenase family. PdxB subfamily.</text>
</comment>
<dbReference type="CDD" id="cd12158">
    <property type="entry name" value="ErythrP_dh"/>
    <property type="match status" value="1"/>
</dbReference>
<feature type="binding site" evidence="5">
    <location>
        <position position="253"/>
    </location>
    <ligand>
        <name>NAD(+)</name>
        <dbReference type="ChEBI" id="CHEBI:57540"/>
    </ligand>
</feature>
<feature type="active site" evidence="5">
    <location>
        <position position="207"/>
    </location>
</feature>
<dbReference type="GO" id="GO:0030267">
    <property type="term" value="F:glyoxylate reductase (NADPH) activity"/>
    <property type="evidence" value="ECO:0007669"/>
    <property type="project" value="TreeGrafter"/>
</dbReference>
<reference evidence="7 8" key="1">
    <citation type="submission" date="2019-08" db="EMBL/GenBank/DDBJ databases">
        <authorList>
            <person name="Guy L."/>
        </authorList>
    </citation>
    <scope>NUCLEOTIDE SEQUENCE [LARGE SCALE GENOMIC DNA]</scope>
    <source>
        <strain evidence="7 8">SGT-108</strain>
    </source>
</reference>
<evidence type="ECO:0000256" key="2">
    <source>
        <dbReference type="ARBA" id="ARBA00023002"/>
    </source>
</evidence>
<dbReference type="SUPFAM" id="SSF51735">
    <property type="entry name" value="NAD(P)-binding Rossmann-fold domains"/>
    <property type="match status" value="1"/>
</dbReference>
<feature type="active site" evidence="5">
    <location>
        <position position="233"/>
    </location>
</feature>
<name>A0A5E4PJS3_9COXI</name>
<dbReference type="GO" id="GO:0008615">
    <property type="term" value="P:pyridoxine biosynthetic process"/>
    <property type="evidence" value="ECO:0007669"/>
    <property type="project" value="UniProtKB-UniRule"/>
</dbReference>
<dbReference type="RefSeq" id="WP_148339969.1">
    <property type="nucleotide sequence ID" value="NZ_LR699119.1"/>
</dbReference>
<dbReference type="InterPro" id="IPR036291">
    <property type="entry name" value="NAD(P)-bd_dom_sf"/>
</dbReference>
<evidence type="ECO:0000313" key="8">
    <source>
        <dbReference type="Proteomes" id="UP000324194"/>
    </source>
</evidence>
<dbReference type="PANTHER" id="PTHR10996:SF178">
    <property type="entry name" value="2-HYDROXYACID DEHYDROGENASE YGL185C-RELATED"/>
    <property type="match status" value="1"/>
</dbReference>
<comment type="pathway">
    <text evidence="5">Cofactor biosynthesis; pyridoxine 5'-phosphate biosynthesis; pyridoxine 5'-phosphate from D-erythrose 4-phosphate: step 2/5.</text>
</comment>
<dbReference type="KEGG" id="asip:AQUSIP_19870"/>
<dbReference type="Pfam" id="PF02826">
    <property type="entry name" value="2-Hacid_dh_C"/>
    <property type="match status" value="1"/>
</dbReference>
<comment type="function">
    <text evidence="5">Catalyzes the oxidation of erythronate-4-phosphate to 3-hydroxy-2-oxo-4-phosphonooxybutanoate.</text>
</comment>
<protein>
    <recommendedName>
        <fullName evidence="5">Erythronate-4-phosphate dehydrogenase</fullName>
        <ecNumber evidence="5">1.1.1.290</ecNumber>
    </recommendedName>
</protein>
<evidence type="ECO:0000256" key="1">
    <source>
        <dbReference type="ARBA" id="ARBA00022490"/>
    </source>
</evidence>
<feature type="domain" description="D-isomer specific 2-hydroxyacid dehydrogenase NAD-binding" evidence="6">
    <location>
        <begin position="115"/>
        <end position="252"/>
    </location>
</feature>
<keyword evidence="2 5" id="KW-0560">Oxidoreductase</keyword>
<feature type="binding site" evidence="5">
    <location>
        <position position="146"/>
    </location>
    <ligand>
        <name>NAD(+)</name>
        <dbReference type="ChEBI" id="CHEBI:57540"/>
    </ligand>
</feature>
<evidence type="ECO:0000313" key="7">
    <source>
        <dbReference type="EMBL" id="VVC76663.1"/>
    </source>
</evidence>
<comment type="caution">
    <text evidence="5">Lacks conserved residue(s) required for the propagation of feature annotation.</text>
</comment>
<dbReference type="OrthoDB" id="9770208at2"/>
<proteinExistence type="inferred from homology"/>
<dbReference type="PANTHER" id="PTHR10996">
    <property type="entry name" value="2-HYDROXYACID DEHYDROGENASE-RELATED"/>
    <property type="match status" value="1"/>
</dbReference>
<accession>A0A5E4PJS3</accession>
<keyword evidence="3 5" id="KW-0520">NAD</keyword>
<comment type="subcellular location">
    <subcellularLocation>
        <location evidence="5">Cytoplasm</location>
    </subcellularLocation>
</comment>
<evidence type="ECO:0000256" key="4">
    <source>
        <dbReference type="ARBA" id="ARBA00023096"/>
    </source>
</evidence>
<gene>
    <name evidence="5 7" type="primary">pdxB</name>
    <name evidence="7" type="ORF">AQUSIP_19870</name>
</gene>
<dbReference type="GO" id="GO:0005829">
    <property type="term" value="C:cytosol"/>
    <property type="evidence" value="ECO:0007669"/>
    <property type="project" value="TreeGrafter"/>
</dbReference>
<comment type="subunit">
    <text evidence="5">Homodimer.</text>
</comment>
<dbReference type="AlphaFoldDB" id="A0A5E4PJS3"/>
<dbReference type="GO" id="GO:0016618">
    <property type="term" value="F:hydroxypyruvate reductase [NAD(P)H] activity"/>
    <property type="evidence" value="ECO:0007669"/>
    <property type="project" value="TreeGrafter"/>
</dbReference>
<organism evidence="7 8">
    <name type="scientific">Aquicella siphonis</name>
    <dbReference type="NCBI Taxonomy" id="254247"/>
    <lineage>
        <taxon>Bacteria</taxon>
        <taxon>Pseudomonadati</taxon>
        <taxon>Pseudomonadota</taxon>
        <taxon>Gammaproteobacteria</taxon>
        <taxon>Legionellales</taxon>
        <taxon>Coxiellaceae</taxon>
        <taxon>Aquicella</taxon>
    </lineage>
</organism>
<feature type="binding site" evidence="5">
    <location>
        <position position="228"/>
    </location>
    <ligand>
        <name>NAD(+)</name>
        <dbReference type="ChEBI" id="CHEBI:57540"/>
    </ligand>
</feature>
<comment type="catalytic activity">
    <reaction evidence="5">
        <text>4-phospho-D-erythronate + NAD(+) = (R)-3-hydroxy-2-oxo-4-phosphooxybutanoate + NADH + H(+)</text>
        <dbReference type="Rhea" id="RHEA:18829"/>
        <dbReference type="ChEBI" id="CHEBI:15378"/>
        <dbReference type="ChEBI" id="CHEBI:57540"/>
        <dbReference type="ChEBI" id="CHEBI:57945"/>
        <dbReference type="ChEBI" id="CHEBI:58538"/>
        <dbReference type="ChEBI" id="CHEBI:58766"/>
        <dbReference type="EC" id="1.1.1.290"/>
    </reaction>
</comment>
<dbReference type="GO" id="GO:0033711">
    <property type="term" value="F:4-phosphoerythronate dehydrogenase activity"/>
    <property type="evidence" value="ECO:0007669"/>
    <property type="project" value="UniProtKB-EC"/>
</dbReference>
<dbReference type="SUPFAM" id="SSF52283">
    <property type="entry name" value="Formate/glycerate dehydrogenase catalytic domain-like"/>
    <property type="match status" value="1"/>
</dbReference>
<feature type="active site" description="Proton donor" evidence="5">
    <location>
        <position position="250"/>
    </location>
</feature>
<dbReference type="GO" id="GO:0051287">
    <property type="term" value="F:NAD binding"/>
    <property type="evidence" value="ECO:0007669"/>
    <property type="project" value="InterPro"/>
</dbReference>
<dbReference type="EMBL" id="LR699119">
    <property type="protein sequence ID" value="VVC76663.1"/>
    <property type="molecule type" value="Genomic_DNA"/>
</dbReference>
<evidence type="ECO:0000256" key="3">
    <source>
        <dbReference type="ARBA" id="ARBA00023027"/>
    </source>
</evidence>
<feature type="binding site" evidence="5">
    <location>
        <position position="254"/>
    </location>
    <ligand>
        <name>substrate</name>
    </ligand>
</feature>
<dbReference type="InterPro" id="IPR050223">
    <property type="entry name" value="D-isomer_2-hydroxyacid_DH"/>
</dbReference>
<sequence>MKIVADSHIPFIRDYFGAYGELVLCPGREITRDDVKNADVLLVRSITHVDQKLLDGSRVKFVGSVTAGADHLDTRWLDDAGISWSVAAGFNAPPVADYVMSVVAALQKKKLLGEKNLKAAVIGVGNVGRQVVERLGLLDCEIILCDPVRAQQEPDFSSVPMEELCGLDMISLHVPLVRSGQFPTHHFVGKEFLLRQKPGCVLLNASRGAVVNSGELLQHGRHMHWCFDVWEHEPKIDKSVLEQSFIATPHIAGYSVQSKIRGIDMIYRIACELGIIIPQVISPIEMPKQTLTFAGEQHHWRDVVLGIFNPLVVTEMTRTILMPAEEYGALFDKMRNQFNYRHEFGYTHIVDTAFSSFDRRLLEKLGLTLE</sequence>
<keyword evidence="8" id="KW-1185">Reference proteome</keyword>
<feature type="binding site" evidence="5">
    <location>
        <position position="45"/>
    </location>
    <ligand>
        <name>substrate</name>
    </ligand>
</feature>
<dbReference type="EC" id="1.1.1.290" evidence="5"/>
<keyword evidence="4 5" id="KW-0664">Pyridoxine biosynthesis</keyword>
<dbReference type="HAMAP" id="MF_01825">
    <property type="entry name" value="PdxB"/>
    <property type="match status" value="1"/>
</dbReference>
<dbReference type="InterPro" id="IPR020921">
    <property type="entry name" value="Erythronate-4-P_DHase"/>
</dbReference>
<keyword evidence="1 5" id="KW-0963">Cytoplasm</keyword>
<evidence type="ECO:0000256" key="5">
    <source>
        <dbReference type="HAMAP-Rule" id="MF_01825"/>
    </source>
</evidence>
<dbReference type="UniPathway" id="UPA00244">
    <property type="reaction ID" value="UER00310"/>
</dbReference>
<feature type="binding site" evidence="5">
    <location>
        <begin position="205"/>
        <end position="207"/>
    </location>
    <ligand>
        <name>NAD(+)</name>
        <dbReference type="ChEBI" id="CHEBI:57540"/>
    </ligand>
</feature>
<dbReference type="Gene3D" id="3.40.50.720">
    <property type="entry name" value="NAD(P)-binding Rossmann-like Domain"/>
    <property type="match status" value="2"/>
</dbReference>
<dbReference type="InterPro" id="IPR006140">
    <property type="entry name" value="D-isomer_DH_NAD-bd"/>
</dbReference>